<name>S7QH71_GLOTA</name>
<sequence length="180" mass="20507">MAHEMRNALQVAQRLMAVYETSSLRLWLPHLSTAWLGVTPRTFILDERTGIPMDDQSPDRDTSLSNAETEEALAEQGTAVIHYEYSGATQISEKLQSPSKKIVSFRHPWLLIYHLWRTPFVLHIRLRLSSFLRSVQHSNHLRHALKNAAGVALLTLPAFLPENSAGKICYEIVIVIQKQR</sequence>
<feature type="region of interest" description="Disordered" evidence="1">
    <location>
        <begin position="49"/>
        <end position="69"/>
    </location>
</feature>
<dbReference type="EMBL" id="KB469298">
    <property type="protein sequence ID" value="EPQ58497.1"/>
    <property type="molecule type" value="Genomic_DNA"/>
</dbReference>
<evidence type="ECO:0000313" key="3">
    <source>
        <dbReference type="Proteomes" id="UP000030669"/>
    </source>
</evidence>
<dbReference type="GeneID" id="19305736"/>
<evidence type="ECO:0000313" key="2">
    <source>
        <dbReference type="EMBL" id="EPQ58497.1"/>
    </source>
</evidence>
<dbReference type="HOGENOM" id="CLU_096892_0_0_1"/>
<evidence type="ECO:0000256" key="1">
    <source>
        <dbReference type="SAM" id="MobiDB-lite"/>
    </source>
</evidence>
<accession>S7QH71</accession>
<dbReference type="Proteomes" id="UP000030669">
    <property type="component" value="Unassembled WGS sequence"/>
</dbReference>
<protein>
    <submittedName>
        <fullName evidence="2">Uncharacterized protein</fullName>
    </submittedName>
</protein>
<dbReference type="OrthoDB" id="68611at2759"/>
<gene>
    <name evidence="2" type="ORF">GLOTRDRAFT_36877</name>
</gene>
<proteinExistence type="predicted"/>
<dbReference type="RefSeq" id="XP_007862937.1">
    <property type="nucleotide sequence ID" value="XM_007864746.1"/>
</dbReference>
<dbReference type="KEGG" id="gtr:GLOTRDRAFT_36877"/>
<organism evidence="2 3">
    <name type="scientific">Gloeophyllum trabeum (strain ATCC 11539 / FP-39264 / Madison 617)</name>
    <name type="common">Brown rot fungus</name>
    <dbReference type="NCBI Taxonomy" id="670483"/>
    <lineage>
        <taxon>Eukaryota</taxon>
        <taxon>Fungi</taxon>
        <taxon>Dikarya</taxon>
        <taxon>Basidiomycota</taxon>
        <taxon>Agaricomycotina</taxon>
        <taxon>Agaricomycetes</taxon>
        <taxon>Gloeophyllales</taxon>
        <taxon>Gloeophyllaceae</taxon>
        <taxon>Gloeophyllum</taxon>
    </lineage>
</organism>
<dbReference type="OMA" id="MAHEMRA"/>
<reference evidence="2 3" key="1">
    <citation type="journal article" date="2012" name="Science">
        <title>The Paleozoic origin of enzymatic lignin decomposition reconstructed from 31 fungal genomes.</title>
        <authorList>
            <person name="Floudas D."/>
            <person name="Binder M."/>
            <person name="Riley R."/>
            <person name="Barry K."/>
            <person name="Blanchette R.A."/>
            <person name="Henrissat B."/>
            <person name="Martinez A.T."/>
            <person name="Otillar R."/>
            <person name="Spatafora J.W."/>
            <person name="Yadav J.S."/>
            <person name="Aerts A."/>
            <person name="Benoit I."/>
            <person name="Boyd A."/>
            <person name="Carlson A."/>
            <person name="Copeland A."/>
            <person name="Coutinho P.M."/>
            <person name="de Vries R.P."/>
            <person name="Ferreira P."/>
            <person name="Findley K."/>
            <person name="Foster B."/>
            <person name="Gaskell J."/>
            <person name="Glotzer D."/>
            <person name="Gorecki P."/>
            <person name="Heitman J."/>
            <person name="Hesse C."/>
            <person name="Hori C."/>
            <person name="Igarashi K."/>
            <person name="Jurgens J.A."/>
            <person name="Kallen N."/>
            <person name="Kersten P."/>
            <person name="Kohler A."/>
            <person name="Kuees U."/>
            <person name="Kumar T.K.A."/>
            <person name="Kuo A."/>
            <person name="LaButti K."/>
            <person name="Larrondo L.F."/>
            <person name="Lindquist E."/>
            <person name="Ling A."/>
            <person name="Lombard V."/>
            <person name="Lucas S."/>
            <person name="Lundell T."/>
            <person name="Martin R."/>
            <person name="McLaughlin D.J."/>
            <person name="Morgenstern I."/>
            <person name="Morin E."/>
            <person name="Murat C."/>
            <person name="Nagy L.G."/>
            <person name="Nolan M."/>
            <person name="Ohm R.A."/>
            <person name="Patyshakuliyeva A."/>
            <person name="Rokas A."/>
            <person name="Ruiz-Duenas F.J."/>
            <person name="Sabat G."/>
            <person name="Salamov A."/>
            <person name="Samejima M."/>
            <person name="Schmutz J."/>
            <person name="Slot J.C."/>
            <person name="St John F."/>
            <person name="Stenlid J."/>
            <person name="Sun H."/>
            <person name="Sun S."/>
            <person name="Syed K."/>
            <person name="Tsang A."/>
            <person name="Wiebenga A."/>
            <person name="Young D."/>
            <person name="Pisabarro A."/>
            <person name="Eastwood D.C."/>
            <person name="Martin F."/>
            <person name="Cullen D."/>
            <person name="Grigoriev I.V."/>
            <person name="Hibbett D.S."/>
        </authorList>
    </citation>
    <scope>NUCLEOTIDE SEQUENCE [LARGE SCALE GENOMIC DNA]</scope>
    <source>
        <strain evidence="2 3">ATCC 11539</strain>
    </source>
</reference>
<keyword evidence="3" id="KW-1185">Reference proteome</keyword>
<dbReference type="STRING" id="670483.S7QH71"/>
<dbReference type="AlphaFoldDB" id="S7QH71"/>